<accession>A0ABT1ME03</accession>
<reference evidence="1 2" key="1">
    <citation type="submission" date="2022-07" db="EMBL/GenBank/DDBJ databases">
        <title>Fecal culturing of patients with breast cancer.</title>
        <authorList>
            <person name="Teng N.M.Y."/>
            <person name="Kiu R."/>
            <person name="Evans R."/>
            <person name="Baker D.J."/>
            <person name="Zenner C."/>
            <person name="Robinson S.D."/>
            <person name="Hall L.J."/>
        </authorList>
    </citation>
    <scope>NUCLEOTIDE SEQUENCE [LARGE SCALE GENOMIC DNA]</scope>
    <source>
        <strain evidence="1 2">LH1063</strain>
    </source>
</reference>
<protein>
    <recommendedName>
        <fullName evidence="3">WG repeat-containing protein</fullName>
    </recommendedName>
</protein>
<keyword evidence="2" id="KW-1185">Reference proteome</keyword>
<evidence type="ECO:0000313" key="2">
    <source>
        <dbReference type="Proteomes" id="UP001205603"/>
    </source>
</evidence>
<sequence length="366" mass="41952">MKKIMIMILFGTIAQTGIAQTAERWYAFQDQTQLYGYKDANDVVRIKPRFTTAPTNFDNIICVGQYLGNNNKEVVSFDTYFLTKSGRRIDHHLYISNRGIVDSECEGFIRYRHYNMWKLPQFTGLLDRNGDIAIEANRFNYLSRVQNGLLWAEEGAVCKTSADGRPTWENGSGIMLIDTTGQVLINADECMVDQYDMIYLKLHTCRISPSPHTDSTRVSFMGVNGEYYSFVDYRKEFLTWIKERAKDINERNVDSILGPQITLQLHNGGGPLYCQPENLEPKYKNSLIQAINAIAKGEAMHGISQAMSYFFVSDYWINEFAASGKGGNELPTFEIFKVVEPATSIREHYYFLDTKQGFKLSKIQMY</sequence>
<gene>
    <name evidence="1" type="ORF">NMU02_02000</name>
</gene>
<dbReference type="Proteomes" id="UP001205603">
    <property type="component" value="Unassembled WGS sequence"/>
</dbReference>
<dbReference type="EMBL" id="JANDHW010000002">
    <property type="protein sequence ID" value="MCP9610863.1"/>
    <property type="molecule type" value="Genomic_DNA"/>
</dbReference>
<dbReference type="RefSeq" id="WP_255025473.1">
    <property type="nucleotide sequence ID" value="NZ_JANDHW010000002.1"/>
</dbReference>
<comment type="caution">
    <text evidence="1">The sequence shown here is derived from an EMBL/GenBank/DDBJ whole genome shotgun (WGS) entry which is preliminary data.</text>
</comment>
<proteinExistence type="predicted"/>
<organism evidence="1 2">
    <name type="scientific">Coprobacter tertius</name>
    <dbReference type="NCBI Taxonomy" id="2944915"/>
    <lineage>
        <taxon>Bacteria</taxon>
        <taxon>Pseudomonadati</taxon>
        <taxon>Bacteroidota</taxon>
        <taxon>Bacteroidia</taxon>
        <taxon>Bacteroidales</taxon>
        <taxon>Barnesiellaceae</taxon>
        <taxon>Coprobacter</taxon>
    </lineage>
</organism>
<evidence type="ECO:0008006" key="3">
    <source>
        <dbReference type="Google" id="ProtNLM"/>
    </source>
</evidence>
<name>A0ABT1ME03_9BACT</name>
<evidence type="ECO:0000313" key="1">
    <source>
        <dbReference type="EMBL" id="MCP9610863.1"/>
    </source>
</evidence>